<evidence type="ECO:0000313" key="7">
    <source>
        <dbReference type="Proteomes" id="UP000294558"/>
    </source>
</evidence>
<dbReference type="Proteomes" id="UP000294558">
    <property type="component" value="Unassembled WGS sequence"/>
</dbReference>
<accession>A0A4R7I620</accession>
<keyword evidence="5" id="KW-0560">Oxidoreductase</keyword>
<keyword evidence="3" id="KW-0274">FAD</keyword>
<organism evidence="6 7">
    <name type="scientific">Ilumatobacter fluminis</name>
    <dbReference type="NCBI Taxonomy" id="467091"/>
    <lineage>
        <taxon>Bacteria</taxon>
        <taxon>Bacillati</taxon>
        <taxon>Actinomycetota</taxon>
        <taxon>Acidimicrobiia</taxon>
        <taxon>Acidimicrobiales</taxon>
        <taxon>Ilumatobacteraceae</taxon>
        <taxon>Ilumatobacter</taxon>
    </lineage>
</organism>
<dbReference type="Gene3D" id="3.50.50.60">
    <property type="entry name" value="FAD/NAD(P)-binding domain"/>
    <property type="match status" value="2"/>
</dbReference>
<gene>
    <name evidence="6" type="ORF">BDK89_3810</name>
</gene>
<dbReference type="EMBL" id="SOAU01000001">
    <property type="protein sequence ID" value="TDT18193.1"/>
    <property type="molecule type" value="Genomic_DNA"/>
</dbReference>
<proteinExistence type="inferred from homology"/>
<dbReference type="GO" id="GO:0050660">
    <property type="term" value="F:flavin adenine dinucleotide binding"/>
    <property type="evidence" value="ECO:0007669"/>
    <property type="project" value="InterPro"/>
</dbReference>
<evidence type="ECO:0000313" key="6">
    <source>
        <dbReference type="EMBL" id="TDT18193.1"/>
    </source>
</evidence>
<keyword evidence="2" id="KW-0285">Flavoprotein</keyword>
<keyword evidence="4" id="KW-0521">NADP</keyword>
<evidence type="ECO:0000256" key="4">
    <source>
        <dbReference type="ARBA" id="ARBA00022857"/>
    </source>
</evidence>
<comment type="similarity">
    <text evidence="1">Belongs to the FAD-binding monooxygenase family.</text>
</comment>
<dbReference type="GO" id="GO:0050661">
    <property type="term" value="F:NADP binding"/>
    <property type="evidence" value="ECO:0007669"/>
    <property type="project" value="InterPro"/>
</dbReference>
<dbReference type="Pfam" id="PF00743">
    <property type="entry name" value="FMO-like"/>
    <property type="match status" value="1"/>
</dbReference>
<evidence type="ECO:0000256" key="2">
    <source>
        <dbReference type="ARBA" id="ARBA00022630"/>
    </source>
</evidence>
<dbReference type="PANTHER" id="PTHR43098">
    <property type="entry name" value="L-ORNITHINE N(5)-MONOOXYGENASE-RELATED"/>
    <property type="match status" value="1"/>
</dbReference>
<dbReference type="SUPFAM" id="SSF51905">
    <property type="entry name" value="FAD/NAD(P)-binding domain"/>
    <property type="match status" value="2"/>
</dbReference>
<comment type="caution">
    <text evidence="6">The sequence shown here is derived from an EMBL/GenBank/DDBJ whole genome shotgun (WGS) entry which is preliminary data.</text>
</comment>
<dbReference type="GO" id="GO:0004499">
    <property type="term" value="F:N,N-dimethylaniline monooxygenase activity"/>
    <property type="evidence" value="ECO:0007669"/>
    <property type="project" value="InterPro"/>
</dbReference>
<keyword evidence="7" id="KW-1185">Reference proteome</keyword>
<name>A0A4R7I620_9ACTN</name>
<dbReference type="RefSeq" id="WP_133870426.1">
    <property type="nucleotide sequence ID" value="NZ_SOAU01000001.1"/>
</dbReference>
<reference evidence="6 7" key="1">
    <citation type="submission" date="2019-03" db="EMBL/GenBank/DDBJ databases">
        <title>Sequencing the genomes of 1000 actinobacteria strains.</title>
        <authorList>
            <person name="Klenk H.-P."/>
        </authorList>
    </citation>
    <scope>NUCLEOTIDE SEQUENCE [LARGE SCALE GENOMIC DNA]</scope>
    <source>
        <strain evidence="6 7">DSM 18936</strain>
    </source>
</reference>
<evidence type="ECO:0000256" key="1">
    <source>
        <dbReference type="ARBA" id="ARBA00010139"/>
    </source>
</evidence>
<dbReference type="PRINTS" id="PR00411">
    <property type="entry name" value="PNDRDTASEI"/>
</dbReference>
<dbReference type="InterPro" id="IPR020946">
    <property type="entry name" value="Flavin_mOase-like"/>
</dbReference>
<dbReference type="AlphaFoldDB" id="A0A4R7I620"/>
<evidence type="ECO:0000256" key="3">
    <source>
        <dbReference type="ARBA" id="ARBA00022827"/>
    </source>
</evidence>
<dbReference type="PANTHER" id="PTHR43098:SF5">
    <property type="entry name" value="DUAL-FUNCTIONAL MONOOXYGENASE_METHYLTRANSFERASE PSOF"/>
    <property type="match status" value="1"/>
</dbReference>
<dbReference type="InterPro" id="IPR036188">
    <property type="entry name" value="FAD/NAD-bd_sf"/>
</dbReference>
<evidence type="ECO:0000256" key="5">
    <source>
        <dbReference type="ARBA" id="ARBA00023002"/>
    </source>
</evidence>
<dbReference type="OrthoDB" id="5168853at2"/>
<sequence>MGDERREFDVIVIGAGVSGIYQINRLVDAGFDAVVLEADDDVGGTWYRNRYPGCRFDSESYTYGYSFSKELLDEWHWKERFSPQPENLRYLEYVVDKFDLRRHMRFGCRVERMQWHDDERRWHVSLTNGDEYVARFVVASVGPISRPIIPDFEGKDDFEGAAFHTYDWPKEPVELAGKRVGVIGTGATGIQVIAAIAPEVAELTVFQRRPNWSSPLNNSEISDEEMADIRSRYDKIFAACAASNGGFVHTPIWGFWDKTPEERRAIWDDLYTQPGFAILAANFGEIFLDEDANREVSEYIADRIRQRVDDPAVAEKLIPTDHGFGLQRLPLETNYFETYNRDNVQLVDVSEHPIERITATGIQTTAGHHELDIIVYATGFDVMTGSFDRIDIRGVDGLALKDKWADVTTTYYGLLSAGFPNLLMVAGPQSVSGSTNFPRAIEKGADWITGLLEHARETGIDRIEARSEPEQEWLDEVVTAHERLLFRRSKGWFTGYNPNLPGRGEGTVRYHAYFGGAHRYAKKIDDLAEAGYPGLDLSPSRVPQL</sequence>
<protein>
    <submittedName>
        <fullName evidence="6">Cation diffusion facilitator CzcD-associated flavoprotein CzcO</fullName>
    </submittedName>
</protein>
<dbReference type="InterPro" id="IPR050775">
    <property type="entry name" value="FAD-binding_Monooxygenases"/>
</dbReference>